<dbReference type="Gene3D" id="3.40.50.150">
    <property type="entry name" value="Vaccinia Virus protein VP39"/>
    <property type="match status" value="1"/>
</dbReference>
<dbReference type="HOGENOM" id="CLU_065341_2_3_7"/>
<evidence type="ECO:0000256" key="4">
    <source>
        <dbReference type="ARBA" id="ARBA00022679"/>
    </source>
</evidence>
<feature type="binding site" evidence="6">
    <location>
        <begin position="136"/>
        <end position="137"/>
    </location>
    <ligand>
        <name>S-adenosyl-L-methionine</name>
        <dbReference type="ChEBI" id="CHEBI:59789"/>
    </ligand>
</feature>
<dbReference type="InterPro" id="IPR003682">
    <property type="entry name" value="rRNA_ssu_MeTfrase_G"/>
</dbReference>
<protein>
    <recommendedName>
        <fullName evidence="6">Ribosomal RNA small subunit methyltransferase G</fullName>
        <ecNumber evidence="6">2.1.1.-</ecNumber>
    </recommendedName>
    <alternativeName>
        <fullName evidence="6">16S rRNA 7-methylguanosine methyltransferase</fullName>
        <shortName evidence="6">16S rRNA m7G methyltransferase</shortName>
    </alternativeName>
</protein>
<comment type="subcellular location">
    <subcellularLocation>
        <location evidence="6">Cytoplasm</location>
    </subcellularLocation>
</comment>
<comment type="similarity">
    <text evidence="6">Belongs to the methyltransferase superfamily. RNA methyltransferase RsmG family.</text>
</comment>
<dbReference type="AlphaFoldDB" id="E6VVU4"/>
<name>E6VVU4_PSEA9</name>
<evidence type="ECO:0000256" key="6">
    <source>
        <dbReference type="HAMAP-Rule" id="MF_00074"/>
    </source>
</evidence>
<sequence length="221" mass="24010">MAQTHPALAEIAAAARKLGRPVEDGQAASLTDYLSQLVKWNAKMNLVGPSDWRTIFDTLVVDSLYLADFLNGLDLGNAPLCLDLGAGAGLPGIPLRILWPHGDYWLVESRDKRATFMRSAVGRLGLTATSVFHGRAEDALDRLARHGQHATADLIVSRAFMPWPQLLPFVRPMLRPGGTVVILANTPPPPEPDLPAGWSLADVASYPAAGKKRYFWSLRPA</sequence>
<evidence type="ECO:0000256" key="1">
    <source>
        <dbReference type="ARBA" id="ARBA00022490"/>
    </source>
</evidence>
<dbReference type="SUPFAM" id="SSF53335">
    <property type="entry name" value="S-adenosyl-L-methionine-dependent methyltransferases"/>
    <property type="match status" value="1"/>
</dbReference>
<keyword evidence="5 6" id="KW-0949">S-adenosyl-L-methionine</keyword>
<dbReference type="EC" id="2.1.1.-" evidence="6"/>
<reference evidence="8" key="1">
    <citation type="submission" date="2010-12" db="EMBL/GenBank/DDBJ databases">
        <title>Complete sequence of Desulfovibrio aespoeensis Aspo-2.</title>
        <authorList>
            <consortium name="US DOE Joint Genome Institute"/>
            <person name="Lucas S."/>
            <person name="Copeland A."/>
            <person name="Lapidus A."/>
            <person name="Cheng J.-F."/>
            <person name="Goodwin L."/>
            <person name="Pitluck S."/>
            <person name="Chertkov O."/>
            <person name="Misra M."/>
            <person name="Detter J.C."/>
            <person name="Han C."/>
            <person name="Tapia R."/>
            <person name="Land M."/>
            <person name="Hauser L."/>
            <person name="Kyrpides N."/>
            <person name="Ivanova N."/>
            <person name="Ovchinnikova G."/>
            <person name="Pedersen K."/>
            <person name="Jagevall S."/>
            <person name="Hazen T."/>
            <person name="Woyke T."/>
        </authorList>
    </citation>
    <scope>NUCLEOTIDE SEQUENCE [LARGE SCALE GENOMIC DNA]</scope>
    <source>
        <strain evidence="8">ATCC 700646 / DSM 10631 / Aspo-2</strain>
    </source>
</reference>
<keyword evidence="4 6" id="KW-0808">Transferase</keyword>
<dbReference type="CDD" id="cd02440">
    <property type="entry name" value="AdoMet_MTases"/>
    <property type="match status" value="1"/>
</dbReference>
<dbReference type="PANTHER" id="PTHR31760">
    <property type="entry name" value="S-ADENOSYL-L-METHIONINE-DEPENDENT METHYLTRANSFERASES SUPERFAMILY PROTEIN"/>
    <property type="match status" value="1"/>
</dbReference>
<feature type="binding site" evidence="6">
    <location>
        <position position="90"/>
    </location>
    <ligand>
        <name>S-adenosyl-L-methionine</name>
        <dbReference type="ChEBI" id="CHEBI:59789"/>
    </ligand>
</feature>
<evidence type="ECO:0000256" key="2">
    <source>
        <dbReference type="ARBA" id="ARBA00022552"/>
    </source>
</evidence>
<dbReference type="GO" id="GO:0070043">
    <property type="term" value="F:rRNA (guanine-N7-)-methyltransferase activity"/>
    <property type="evidence" value="ECO:0007669"/>
    <property type="project" value="UniProtKB-UniRule"/>
</dbReference>
<dbReference type="InterPro" id="IPR029063">
    <property type="entry name" value="SAM-dependent_MTases_sf"/>
</dbReference>
<evidence type="ECO:0000256" key="3">
    <source>
        <dbReference type="ARBA" id="ARBA00022603"/>
    </source>
</evidence>
<evidence type="ECO:0000256" key="5">
    <source>
        <dbReference type="ARBA" id="ARBA00022691"/>
    </source>
</evidence>
<reference evidence="7 8" key="2">
    <citation type="journal article" date="2014" name="Genome Announc.">
        <title>Complete Genome Sequence of the Subsurface, Mesophilic Sulfate-Reducing Bacterium Desulfovibrio aespoeensis Aspo-2.</title>
        <authorList>
            <person name="Pedersen K."/>
            <person name="Bengtsson A."/>
            <person name="Edlund J."/>
            <person name="Rabe L."/>
            <person name="Hazen T."/>
            <person name="Chakraborty R."/>
            <person name="Goodwin L."/>
            <person name="Shapiro N."/>
        </authorList>
    </citation>
    <scope>NUCLEOTIDE SEQUENCE [LARGE SCALE GENOMIC DNA]</scope>
    <source>
        <strain evidence="8">ATCC 700646 / DSM 10631 / Aspo-2</strain>
    </source>
</reference>
<dbReference type="PANTHER" id="PTHR31760:SF0">
    <property type="entry name" value="S-ADENOSYL-L-METHIONINE-DEPENDENT METHYLTRANSFERASES SUPERFAMILY PROTEIN"/>
    <property type="match status" value="1"/>
</dbReference>
<keyword evidence="8" id="KW-1185">Reference proteome</keyword>
<comment type="caution">
    <text evidence="6">Lacks conserved residue(s) required for the propagation of feature annotation.</text>
</comment>
<dbReference type="NCBIfam" id="TIGR00138">
    <property type="entry name" value="rsmG_gidB"/>
    <property type="match status" value="1"/>
</dbReference>
<dbReference type="eggNOG" id="COG0357">
    <property type="taxonomic scope" value="Bacteria"/>
</dbReference>
<dbReference type="KEGG" id="das:Daes_0269"/>
<feature type="binding site" evidence="6">
    <location>
        <position position="158"/>
    </location>
    <ligand>
        <name>S-adenosyl-L-methionine</name>
        <dbReference type="ChEBI" id="CHEBI:59789"/>
    </ligand>
</feature>
<keyword evidence="3 6" id="KW-0489">Methyltransferase</keyword>
<dbReference type="Proteomes" id="UP000002191">
    <property type="component" value="Chromosome"/>
</dbReference>
<comment type="function">
    <text evidence="6">Specifically methylates the N7 position of a guanine in 16S rRNA.</text>
</comment>
<dbReference type="GO" id="GO:0005829">
    <property type="term" value="C:cytosol"/>
    <property type="evidence" value="ECO:0007669"/>
    <property type="project" value="TreeGrafter"/>
</dbReference>
<keyword evidence="1 6" id="KW-0963">Cytoplasm</keyword>
<proteinExistence type="inferred from homology"/>
<dbReference type="HAMAP" id="MF_00074">
    <property type="entry name" value="16SrRNA_methyltr_G"/>
    <property type="match status" value="1"/>
</dbReference>
<dbReference type="Pfam" id="PF02527">
    <property type="entry name" value="GidB"/>
    <property type="match status" value="1"/>
</dbReference>
<dbReference type="EMBL" id="CP002431">
    <property type="protein sequence ID" value="ADU61296.1"/>
    <property type="molecule type" value="Genomic_DNA"/>
</dbReference>
<feature type="binding site" evidence="6">
    <location>
        <position position="85"/>
    </location>
    <ligand>
        <name>S-adenosyl-L-methionine</name>
        <dbReference type="ChEBI" id="CHEBI:59789"/>
    </ligand>
</feature>
<dbReference type="OrthoDB" id="9808773at2"/>
<evidence type="ECO:0000313" key="8">
    <source>
        <dbReference type="Proteomes" id="UP000002191"/>
    </source>
</evidence>
<organism evidence="7 8">
    <name type="scientific">Pseudodesulfovibrio aespoeensis (strain ATCC 700646 / DSM 10631 / Aspo-2)</name>
    <name type="common">Desulfovibrio aespoeensis</name>
    <dbReference type="NCBI Taxonomy" id="643562"/>
    <lineage>
        <taxon>Bacteria</taxon>
        <taxon>Pseudomonadati</taxon>
        <taxon>Thermodesulfobacteriota</taxon>
        <taxon>Desulfovibrionia</taxon>
        <taxon>Desulfovibrionales</taxon>
        <taxon>Desulfovibrionaceae</taxon>
    </lineage>
</organism>
<evidence type="ECO:0000313" key="7">
    <source>
        <dbReference type="EMBL" id="ADU61296.1"/>
    </source>
</evidence>
<dbReference type="STRING" id="643562.Daes_0269"/>
<keyword evidence="2 6" id="KW-0698">rRNA processing</keyword>
<accession>E6VVU4</accession>
<gene>
    <name evidence="6" type="primary">rsmG</name>
    <name evidence="7" type="ordered locus">Daes_0269</name>
</gene>
<dbReference type="PIRSF" id="PIRSF003078">
    <property type="entry name" value="GidB"/>
    <property type="match status" value="1"/>
</dbReference>